<keyword evidence="5 8" id="KW-0862">Zinc</keyword>
<dbReference type="InterPro" id="IPR001818">
    <property type="entry name" value="Pept_M10_metallopeptidase"/>
</dbReference>
<keyword evidence="9" id="KW-0732">Signal</keyword>
<dbReference type="SMART" id="SM00235">
    <property type="entry name" value="ZnMc"/>
    <property type="match status" value="1"/>
</dbReference>
<dbReference type="InterPro" id="IPR024079">
    <property type="entry name" value="MetalloPept_cat_dom_sf"/>
</dbReference>
<sequence length="368" mass="41011">MHFLLPFSLFFFILLLQLPSAFPARTFPQPTIPNFDATTASAFNSTTSTPWGNFAKFANLEKGSHVTGICDLKTYLNHFGYLPAPAPGNFSDDFDSDLESAILTYQRNLGIPVTGKLDNDTIDLIMAPRCGLGDSHMHNSTASRLHQTRRYAFFNGEPRWSQSSPMTLTYSFSPDDTIAYISQEDIRAVFARAFSRWSEVILVNFTEIQNYRMADIRIGFHSGDHGDGEPFDGELGVLAHAFSPENGRLHLDAAETWAVDFQRERSRVAIDLESVATHEIGHVLGLAHSSVSDAIMYPSLRPRSRKVDLRVDDVQGVQALYGSNPNFNYGSLLESDQETFNSGAGDGGRRTVFGLWIVVFTLTQLIYF</sequence>
<dbReference type="PANTHER" id="PTHR10201:SF249">
    <property type="entry name" value="METALLOENDOPROTEINASE 1-MMP"/>
    <property type="match status" value="1"/>
</dbReference>
<dbReference type="PRINTS" id="PR00138">
    <property type="entry name" value="MATRIXIN"/>
</dbReference>
<dbReference type="GO" id="GO:0030198">
    <property type="term" value="P:extracellular matrix organization"/>
    <property type="evidence" value="ECO:0000318"/>
    <property type="project" value="GO_Central"/>
</dbReference>
<dbReference type="GO" id="GO:0031012">
    <property type="term" value="C:extracellular matrix"/>
    <property type="evidence" value="ECO:0007669"/>
    <property type="project" value="InterPro"/>
</dbReference>
<dbReference type="Pfam" id="PF01471">
    <property type="entry name" value="PG_binding_1"/>
    <property type="match status" value="1"/>
</dbReference>
<dbReference type="SUPFAM" id="SSF47090">
    <property type="entry name" value="PGBD-like"/>
    <property type="match status" value="1"/>
</dbReference>
<evidence type="ECO:0000256" key="5">
    <source>
        <dbReference type="ARBA" id="ARBA00022833"/>
    </source>
</evidence>
<feature type="binding site" evidence="8">
    <location>
        <position position="233"/>
    </location>
    <ligand>
        <name>Ca(2+)</name>
        <dbReference type="ChEBI" id="CHEBI:29108"/>
        <label>3</label>
    </ligand>
</feature>
<dbReference type="SUPFAM" id="SSF55486">
    <property type="entry name" value="Metalloproteases ('zincins'), catalytic domain"/>
    <property type="match status" value="1"/>
</dbReference>
<dbReference type="Gene3D" id="3.40.390.10">
    <property type="entry name" value="Collagenase (Catalytic Domain)"/>
    <property type="match status" value="1"/>
</dbReference>
<name>A0A9R0ITS6_SPIOL</name>
<evidence type="ECO:0000313" key="12">
    <source>
        <dbReference type="RefSeq" id="XP_021855463.2"/>
    </source>
</evidence>
<evidence type="ECO:0000256" key="9">
    <source>
        <dbReference type="SAM" id="SignalP"/>
    </source>
</evidence>
<dbReference type="GO" id="GO:0004222">
    <property type="term" value="F:metalloendopeptidase activity"/>
    <property type="evidence" value="ECO:0000318"/>
    <property type="project" value="GO_Central"/>
</dbReference>
<dbReference type="GO" id="GO:0030574">
    <property type="term" value="P:collagen catabolic process"/>
    <property type="evidence" value="ECO:0000318"/>
    <property type="project" value="GO_Central"/>
</dbReference>
<feature type="binding site" description="in inhibited form" evidence="8">
    <location>
        <position position="130"/>
    </location>
    <ligand>
        <name>Zn(2+)</name>
        <dbReference type="ChEBI" id="CHEBI:29105"/>
        <label>2</label>
        <note>catalytic</note>
    </ligand>
</feature>
<dbReference type="CDD" id="cd04278">
    <property type="entry name" value="ZnMc_MMP"/>
    <property type="match status" value="1"/>
</dbReference>
<comment type="cofactor">
    <cofactor evidence="8">
        <name>Zn(2+)</name>
        <dbReference type="ChEBI" id="CHEBI:29105"/>
    </cofactor>
    <text evidence="8">Binds 2 Zn(2+) ions per subunit.</text>
</comment>
<reference evidence="11" key="1">
    <citation type="journal article" date="2021" name="Nat. Commun.">
        <title>Genomic analyses provide insights into spinach domestication and the genetic basis of agronomic traits.</title>
        <authorList>
            <person name="Cai X."/>
            <person name="Sun X."/>
            <person name="Xu C."/>
            <person name="Sun H."/>
            <person name="Wang X."/>
            <person name="Ge C."/>
            <person name="Zhang Z."/>
            <person name="Wang Q."/>
            <person name="Fei Z."/>
            <person name="Jiao C."/>
            <person name="Wang Q."/>
        </authorList>
    </citation>
    <scope>NUCLEOTIDE SEQUENCE [LARGE SCALE GENOMIC DNA]</scope>
    <source>
        <strain evidence="11">cv. Varoflay</strain>
    </source>
</reference>
<feature type="binding site" evidence="8">
    <location>
        <position position="215"/>
    </location>
    <ligand>
        <name>Ca(2+)</name>
        <dbReference type="ChEBI" id="CHEBI:29108"/>
        <label>2</label>
    </ligand>
</feature>
<feature type="binding site" evidence="8">
    <location>
        <position position="232"/>
    </location>
    <ligand>
        <name>Ca(2+)</name>
        <dbReference type="ChEBI" id="CHEBI:29108"/>
        <label>3</label>
    </ligand>
</feature>
<dbReference type="InterPro" id="IPR036365">
    <property type="entry name" value="PGBD-like_sf"/>
</dbReference>
<dbReference type="InterPro" id="IPR021190">
    <property type="entry name" value="Pept_M10A"/>
</dbReference>
<feature type="signal peptide" evidence="9">
    <location>
        <begin position="1"/>
        <end position="23"/>
    </location>
</feature>
<keyword evidence="8" id="KW-0106">Calcium</keyword>
<evidence type="ECO:0000256" key="6">
    <source>
        <dbReference type="ARBA" id="ARBA00023049"/>
    </source>
</evidence>
<dbReference type="Pfam" id="PF00413">
    <property type="entry name" value="Peptidase_M10"/>
    <property type="match status" value="1"/>
</dbReference>
<feature type="binding site" evidence="8">
    <location>
        <position position="282"/>
    </location>
    <ligand>
        <name>Zn(2+)</name>
        <dbReference type="ChEBI" id="CHEBI:29105"/>
        <label>2</label>
        <note>catalytic</note>
    </ligand>
</feature>
<evidence type="ECO:0000313" key="11">
    <source>
        <dbReference type="Proteomes" id="UP000813463"/>
    </source>
</evidence>
<dbReference type="PANTHER" id="PTHR10201">
    <property type="entry name" value="MATRIX METALLOPROTEINASE"/>
    <property type="match status" value="1"/>
</dbReference>
<feature type="binding site" evidence="8">
    <location>
        <position position="252"/>
    </location>
    <ligand>
        <name>Ca(2+)</name>
        <dbReference type="ChEBI" id="CHEBI:29108"/>
        <label>3</label>
    </ligand>
</feature>
<dbReference type="AlphaFoldDB" id="A0A9R0ITS6"/>
<dbReference type="GeneID" id="110794808"/>
<accession>A0A9R0ITS6</accession>
<comment type="similarity">
    <text evidence="1">Belongs to the peptidase M10A family. Matrix metalloproteinases (MMPs) subfamily.</text>
</comment>
<feature type="binding site" evidence="8">
    <location>
        <position position="240"/>
    </location>
    <ligand>
        <name>Zn(2+)</name>
        <dbReference type="ChEBI" id="CHEBI:29105"/>
        <label>1</label>
    </ligand>
</feature>
<feature type="binding site" evidence="8">
    <location>
        <position position="288"/>
    </location>
    <ligand>
        <name>Zn(2+)</name>
        <dbReference type="ChEBI" id="CHEBI:29105"/>
        <label>2</label>
        <note>catalytic</note>
    </ligand>
</feature>
<feature type="active site" evidence="7">
    <location>
        <position position="279"/>
    </location>
</feature>
<dbReference type="InterPro" id="IPR006026">
    <property type="entry name" value="Peptidase_Metallo"/>
</dbReference>
<evidence type="ECO:0000259" key="10">
    <source>
        <dbReference type="SMART" id="SM00235"/>
    </source>
</evidence>
<comment type="cofactor">
    <cofactor evidence="8">
        <name>Ca(2+)</name>
        <dbReference type="ChEBI" id="CHEBI:29108"/>
    </cofactor>
    <text evidence="8">Can bind about 5 Ca(2+) ions per subunit.</text>
</comment>
<reference evidence="12" key="2">
    <citation type="submission" date="2025-08" db="UniProtKB">
        <authorList>
            <consortium name="RefSeq"/>
        </authorList>
    </citation>
    <scope>IDENTIFICATION</scope>
    <source>
        <tissue evidence="12">Leaf</tissue>
    </source>
</reference>
<gene>
    <name evidence="12" type="primary">LOC110794808</name>
</gene>
<feature type="chain" id="PRO_5046257230" evidence="9">
    <location>
        <begin position="24"/>
        <end position="368"/>
    </location>
</feature>
<dbReference type="GO" id="GO:0008270">
    <property type="term" value="F:zinc ion binding"/>
    <property type="evidence" value="ECO:0007669"/>
    <property type="project" value="InterPro"/>
</dbReference>
<keyword evidence="2" id="KW-0645">Protease</keyword>
<feature type="binding site" evidence="8">
    <location>
        <position position="250"/>
    </location>
    <ligand>
        <name>Zn(2+)</name>
        <dbReference type="ChEBI" id="CHEBI:29105"/>
        <label>1</label>
    </ligand>
</feature>
<dbReference type="InterPro" id="IPR002477">
    <property type="entry name" value="Peptidoglycan-bd-like"/>
</dbReference>
<dbReference type="RefSeq" id="XP_021855463.2">
    <property type="nucleotide sequence ID" value="XM_021999771.2"/>
</dbReference>
<keyword evidence="4" id="KW-0378">Hydrolase</keyword>
<keyword evidence="11" id="KW-1185">Reference proteome</keyword>
<dbReference type="InterPro" id="IPR033739">
    <property type="entry name" value="M10A_MMP"/>
</dbReference>
<protein>
    <submittedName>
        <fullName evidence="12">Metalloendoproteinase 1-MMP</fullName>
    </submittedName>
</protein>
<feature type="binding site" evidence="8">
    <location>
        <position position="255"/>
    </location>
    <ligand>
        <name>Ca(2+)</name>
        <dbReference type="ChEBI" id="CHEBI:29108"/>
        <label>3</label>
    </ligand>
</feature>
<organism evidence="11 12">
    <name type="scientific">Spinacia oleracea</name>
    <name type="common">Spinach</name>
    <dbReference type="NCBI Taxonomy" id="3562"/>
    <lineage>
        <taxon>Eukaryota</taxon>
        <taxon>Viridiplantae</taxon>
        <taxon>Streptophyta</taxon>
        <taxon>Embryophyta</taxon>
        <taxon>Tracheophyta</taxon>
        <taxon>Spermatophyta</taxon>
        <taxon>Magnoliopsida</taxon>
        <taxon>eudicotyledons</taxon>
        <taxon>Gunneridae</taxon>
        <taxon>Pentapetalae</taxon>
        <taxon>Caryophyllales</taxon>
        <taxon>Chenopodiaceae</taxon>
        <taxon>Chenopodioideae</taxon>
        <taxon>Anserineae</taxon>
        <taxon>Spinacia</taxon>
    </lineage>
</organism>
<evidence type="ECO:0000256" key="8">
    <source>
        <dbReference type="PIRSR" id="PIRSR621190-2"/>
    </source>
</evidence>
<dbReference type="Proteomes" id="UP000813463">
    <property type="component" value="Chromosome 6"/>
</dbReference>
<keyword evidence="6" id="KW-0482">Metalloprotease</keyword>
<evidence type="ECO:0000256" key="4">
    <source>
        <dbReference type="ARBA" id="ARBA00022801"/>
    </source>
</evidence>
<feature type="binding site" evidence="8">
    <location>
        <position position="278"/>
    </location>
    <ligand>
        <name>Zn(2+)</name>
        <dbReference type="ChEBI" id="CHEBI:29105"/>
        <label>2</label>
        <note>catalytic</note>
    </ligand>
</feature>
<feature type="binding site" evidence="8">
    <location>
        <position position="227"/>
    </location>
    <ligand>
        <name>Zn(2+)</name>
        <dbReference type="ChEBI" id="CHEBI:29105"/>
        <label>1</label>
    </ligand>
</feature>
<proteinExistence type="inferred from homology"/>
<dbReference type="GO" id="GO:0006508">
    <property type="term" value="P:proteolysis"/>
    <property type="evidence" value="ECO:0007669"/>
    <property type="project" value="UniProtKB-KW"/>
</dbReference>
<feature type="domain" description="Peptidase metallopeptidase" evidence="10">
    <location>
        <begin position="156"/>
        <end position="323"/>
    </location>
</feature>
<evidence type="ECO:0000256" key="3">
    <source>
        <dbReference type="ARBA" id="ARBA00022723"/>
    </source>
</evidence>
<dbReference type="KEGG" id="soe:110794808"/>
<evidence type="ECO:0000256" key="2">
    <source>
        <dbReference type="ARBA" id="ARBA00022670"/>
    </source>
</evidence>
<feature type="binding site" evidence="8">
    <location>
        <position position="225"/>
    </location>
    <ligand>
        <name>Zn(2+)</name>
        <dbReference type="ChEBI" id="CHEBI:29105"/>
        <label>1</label>
    </ligand>
</feature>
<feature type="binding site" evidence="8">
    <location>
        <position position="296"/>
    </location>
    <ligand>
        <name>Zn(2+)</name>
        <dbReference type="ChEBI" id="CHEBI:29105"/>
        <label>2</label>
        <note>catalytic</note>
    </ligand>
</feature>
<feature type="binding site" evidence="8">
    <location>
        <position position="255"/>
    </location>
    <ligand>
        <name>Ca(2+)</name>
        <dbReference type="ChEBI" id="CHEBI:29108"/>
        <label>1</label>
    </ligand>
</feature>
<evidence type="ECO:0000256" key="7">
    <source>
        <dbReference type="PIRSR" id="PIRSR621190-1"/>
    </source>
</evidence>
<keyword evidence="3 8" id="KW-0479">Metal-binding</keyword>
<evidence type="ECO:0000256" key="1">
    <source>
        <dbReference type="ARBA" id="ARBA00009614"/>
    </source>
</evidence>